<reference evidence="1 2" key="1">
    <citation type="submission" date="2023-06" db="EMBL/GenBank/DDBJ databases">
        <title>Sporosarcina sp. nov., isolated from Korean traditional fermented seafood 'Jeotgal'.</title>
        <authorList>
            <person name="Yang A.I."/>
            <person name="Shin N.-R."/>
        </authorList>
    </citation>
    <scope>NUCLEOTIDE SEQUENCE [LARGE SCALE GENOMIC DNA]</scope>
    <source>
        <strain evidence="1 2">KCTC13119</strain>
    </source>
</reference>
<dbReference type="Pfam" id="PF17428">
    <property type="entry name" value="DUF5412"/>
    <property type="match status" value="1"/>
</dbReference>
<protein>
    <submittedName>
        <fullName evidence="1">DUF5412 family protein</fullName>
    </submittedName>
</protein>
<sequence>MYVIRGNATVANSLRGEVIDHTNKDKKKTIYKANREEDADVEWLDDFIVCINGIQLDVRNDSYDWRKNK</sequence>
<comment type="caution">
    <text evidence="1">The sequence shown here is derived from an EMBL/GenBank/DDBJ whole genome shotgun (WGS) entry which is preliminary data.</text>
</comment>
<accession>A0ABU4G8L7</accession>
<organism evidence="1 2">
    <name type="scientific">Sporosarcina saromensis</name>
    <dbReference type="NCBI Taxonomy" id="359365"/>
    <lineage>
        <taxon>Bacteria</taxon>
        <taxon>Bacillati</taxon>
        <taxon>Bacillota</taxon>
        <taxon>Bacilli</taxon>
        <taxon>Bacillales</taxon>
        <taxon>Caryophanaceae</taxon>
        <taxon>Sporosarcina</taxon>
    </lineage>
</organism>
<gene>
    <name evidence="1" type="ORF">QT711_08940</name>
</gene>
<evidence type="ECO:0000313" key="1">
    <source>
        <dbReference type="EMBL" id="MDW0113314.1"/>
    </source>
</evidence>
<dbReference type="EMBL" id="JAUBDI010000007">
    <property type="protein sequence ID" value="MDW0113314.1"/>
    <property type="molecule type" value="Genomic_DNA"/>
</dbReference>
<proteinExistence type="predicted"/>
<keyword evidence="2" id="KW-1185">Reference proteome</keyword>
<name>A0ABU4G8L7_9BACL</name>
<dbReference type="Proteomes" id="UP001282284">
    <property type="component" value="Unassembled WGS sequence"/>
</dbReference>
<evidence type="ECO:0000313" key="2">
    <source>
        <dbReference type="Proteomes" id="UP001282284"/>
    </source>
</evidence>
<dbReference type="InterPro" id="IPR035406">
    <property type="entry name" value="DUF5412"/>
</dbReference>